<proteinExistence type="predicted"/>
<organism evidence="4 5">
    <name type="scientific">Tritrichomonas musculus</name>
    <dbReference type="NCBI Taxonomy" id="1915356"/>
    <lineage>
        <taxon>Eukaryota</taxon>
        <taxon>Metamonada</taxon>
        <taxon>Parabasalia</taxon>
        <taxon>Tritrichomonadida</taxon>
        <taxon>Tritrichomonadidae</taxon>
        <taxon>Tritrichomonas</taxon>
    </lineage>
</organism>
<dbReference type="InterPro" id="IPR035892">
    <property type="entry name" value="C2_domain_sf"/>
</dbReference>
<protein>
    <recommendedName>
        <fullName evidence="3">C2 domain-containing protein</fullName>
    </recommendedName>
</protein>
<dbReference type="Pfam" id="PF00168">
    <property type="entry name" value="C2"/>
    <property type="match status" value="1"/>
</dbReference>
<keyword evidence="2" id="KW-0106">Calcium</keyword>
<evidence type="ECO:0000313" key="5">
    <source>
        <dbReference type="Proteomes" id="UP001470230"/>
    </source>
</evidence>
<sequence length="172" mass="19901">MYYQLHVRVIEADDIPRMDLNKTDAYCILQAGSETQNTFAIMNCMHPRWNQDFHFNVTTPTAGSLHIMMRDKDLFKDDNISYIDIPFCSFPLGQIVDQWYYMTPYHHYRKGGRLHLLVQMGQAGQPPFVPQMPVYAVQSPVYQYAASPYPAPGYYAQPGYQGYPGYPGYPCY</sequence>
<dbReference type="Proteomes" id="UP001470230">
    <property type="component" value="Unassembled WGS sequence"/>
</dbReference>
<evidence type="ECO:0000256" key="1">
    <source>
        <dbReference type="ARBA" id="ARBA00022723"/>
    </source>
</evidence>
<evidence type="ECO:0000256" key="2">
    <source>
        <dbReference type="ARBA" id="ARBA00022837"/>
    </source>
</evidence>
<dbReference type="SUPFAM" id="SSF49562">
    <property type="entry name" value="C2 domain (Calcium/lipid-binding domain, CaLB)"/>
    <property type="match status" value="1"/>
</dbReference>
<reference evidence="4 5" key="1">
    <citation type="submission" date="2024-04" db="EMBL/GenBank/DDBJ databases">
        <title>Tritrichomonas musculus Genome.</title>
        <authorList>
            <person name="Alves-Ferreira E."/>
            <person name="Grigg M."/>
            <person name="Lorenzi H."/>
            <person name="Galac M."/>
        </authorList>
    </citation>
    <scope>NUCLEOTIDE SEQUENCE [LARGE SCALE GENOMIC DNA]</scope>
    <source>
        <strain evidence="4 5">EAF2021</strain>
    </source>
</reference>
<evidence type="ECO:0000313" key="4">
    <source>
        <dbReference type="EMBL" id="KAK8871471.1"/>
    </source>
</evidence>
<accession>A0ABR2J0Q8</accession>
<keyword evidence="1" id="KW-0479">Metal-binding</keyword>
<comment type="caution">
    <text evidence="4">The sequence shown here is derived from an EMBL/GenBank/DDBJ whole genome shotgun (WGS) entry which is preliminary data.</text>
</comment>
<dbReference type="PANTHER" id="PTHR45911">
    <property type="entry name" value="C2 DOMAIN-CONTAINING PROTEIN"/>
    <property type="match status" value="1"/>
</dbReference>
<dbReference type="Gene3D" id="2.60.40.150">
    <property type="entry name" value="C2 domain"/>
    <property type="match status" value="1"/>
</dbReference>
<dbReference type="SMART" id="SM00239">
    <property type="entry name" value="C2"/>
    <property type="match status" value="1"/>
</dbReference>
<dbReference type="InterPro" id="IPR000008">
    <property type="entry name" value="C2_dom"/>
</dbReference>
<name>A0ABR2J0Q8_9EUKA</name>
<evidence type="ECO:0000259" key="3">
    <source>
        <dbReference type="PROSITE" id="PS50004"/>
    </source>
</evidence>
<feature type="domain" description="C2" evidence="3">
    <location>
        <begin position="1"/>
        <end position="100"/>
    </location>
</feature>
<dbReference type="CDD" id="cd00030">
    <property type="entry name" value="C2"/>
    <property type="match status" value="1"/>
</dbReference>
<keyword evidence="5" id="KW-1185">Reference proteome</keyword>
<dbReference type="EMBL" id="JAPFFF010000013">
    <property type="protein sequence ID" value="KAK8871471.1"/>
    <property type="molecule type" value="Genomic_DNA"/>
</dbReference>
<gene>
    <name evidence="4" type="ORF">M9Y10_007200</name>
</gene>
<dbReference type="PROSITE" id="PS50004">
    <property type="entry name" value="C2"/>
    <property type="match status" value="1"/>
</dbReference>
<dbReference type="PANTHER" id="PTHR45911:SF4">
    <property type="entry name" value="MULTIPLE C2 AND TRANSMEMBRANE DOMAIN-CONTAINING PROTEIN"/>
    <property type="match status" value="1"/>
</dbReference>